<accession>A0ABW0QBC0</accession>
<protein>
    <submittedName>
        <fullName evidence="9">ABC transporter substrate-binding protein</fullName>
    </submittedName>
</protein>
<keyword evidence="7" id="KW-0449">Lipoprotein</keyword>
<keyword evidence="5" id="KW-0472">Membrane</keyword>
<keyword evidence="4 8" id="KW-0732">Signal</keyword>
<comment type="similarity">
    <text evidence="2">Belongs to the bacterial solute-binding protein 1 family.</text>
</comment>
<keyword evidence="3" id="KW-1003">Cell membrane</keyword>
<comment type="subcellular location">
    <subcellularLocation>
        <location evidence="1">Periplasm</location>
    </subcellularLocation>
</comment>
<dbReference type="EMBL" id="JBHSMX010000023">
    <property type="protein sequence ID" value="MFC5522194.1"/>
    <property type="molecule type" value="Genomic_DNA"/>
</dbReference>
<dbReference type="Pfam" id="PF01547">
    <property type="entry name" value="SBP_bac_1"/>
    <property type="match status" value="1"/>
</dbReference>
<evidence type="ECO:0000256" key="1">
    <source>
        <dbReference type="ARBA" id="ARBA00004418"/>
    </source>
</evidence>
<sequence length="436" mass="47539">MKLAFRTLVLSGLAAGTWLLASPATAQSFDWKHFNGETLNVLLNNHPWSNAIRDLAPEFTAKTGVKLRIELLNEDPQRARLGTLLQAKSSDIDVFNSLQIREGAVYAKAGWYADLTPYVNNRTLTAPDFNLEDFGEGLRKTATFGGKLVALPINVEGPLFYWRTDIFAKCKVEVPAFLEDIPVAAAKLKACDPNQGVWASRGVRNAIPYAMASFVFNSGGDFKSTDKKQPGLCQPKTIAGISMYADLLKTYGPVGATNHSFPQVVELLGQGKIAMTHESSNEFSNVMKYPGREGDLQIKVLPKGRDSGISKPIAFGFGLSISEFSKKKDAAWYFVQWATSAEVETKLVAKGVAPPRASVFSGPAMKAWASEKPVRQQWVDALREISRTGTGDYASPTDRVPETREIIGRAVQEVVLGQKTAKYAACAADADLAKLQ</sequence>
<evidence type="ECO:0000256" key="4">
    <source>
        <dbReference type="ARBA" id="ARBA00022729"/>
    </source>
</evidence>
<dbReference type="Proteomes" id="UP001596084">
    <property type="component" value="Unassembled WGS sequence"/>
</dbReference>
<evidence type="ECO:0000256" key="3">
    <source>
        <dbReference type="ARBA" id="ARBA00022475"/>
    </source>
</evidence>
<name>A0ABW0QBC0_9BURK</name>
<dbReference type="InterPro" id="IPR050490">
    <property type="entry name" value="Bact_solute-bd_prot1"/>
</dbReference>
<gene>
    <name evidence="9" type="ORF">ACFPP7_14930</name>
</gene>
<proteinExistence type="inferred from homology"/>
<evidence type="ECO:0000256" key="2">
    <source>
        <dbReference type="ARBA" id="ARBA00008520"/>
    </source>
</evidence>
<organism evidence="9 10">
    <name type="scientific">Polaromonas jejuensis</name>
    <dbReference type="NCBI Taxonomy" id="457502"/>
    <lineage>
        <taxon>Bacteria</taxon>
        <taxon>Pseudomonadati</taxon>
        <taxon>Pseudomonadota</taxon>
        <taxon>Betaproteobacteria</taxon>
        <taxon>Burkholderiales</taxon>
        <taxon>Comamonadaceae</taxon>
        <taxon>Polaromonas</taxon>
    </lineage>
</organism>
<dbReference type="Gene3D" id="3.40.190.10">
    <property type="entry name" value="Periplasmic binding protein-like II"/>
    <property type="match status" value="2"/>
</dbReference>
<dbReference type="PANTHER" id="PTHR43649">
    <property type="entry name" value="ARABINOSE-BINDING PROTEIN-RELATED"/>
    <property type="match status" value="1"/>
</dbReference>
<comment type="caution">
    <text evidence="9">The sequence shown here is derived from an EMBL/GenBank/DDBJ whole genome shotgun (WGS) entry which is preliminary data.</text>
</comment>
<evidence type="ECO:0000256" key="6">
    <source>
        <dbReference type="ARBA" id="ARBA00023139"/>
    </source>
</evidence>
<keyword evidence="6" id="KW-0564">Palmitate</keyword>
<evidence type="ECO:0000256" key="8">
    <source>
        <dbReference type="SAM" id="SignalP"/>
    </source>
</evidence>
<dbReference type="RefSeq" id="WP_068834099.1">
    <property type="nucleotide sequence ID" value="NZ_JBHSMX010000023.1"/>
</dbReference>
<evidence type="ECO:0000256" key="7">
    <source>
        <dbReference type="ARBA" id="ARBA00023288"/>
    </source>
</evidence>
<dbReference type="InterPro" id="IPR006059">
    <property type="entry name" value="SBP"/>
</dbReference>
<evidence type="ECO:0000313" key="10">
    <source>
        <dbReference type="Proteomes" id="UP001596084"/>
    </source>
</evidence>
<feature type="chain" id="PRO_5046046189" evidence="8">
    <location>
        <begin position="27"/>
        <end position="436"/>
    </location>
</feature>
<reference evidence="10" key="1">
    <citation type="journal article" date="2019" name="Int. J. Syst. Evol. Microbiol.">
        <title>The Global Catalogue of Microorganisms (GCM) 10K type strain sequencing project: providing services to taxonomists for standard genome sequencing and annotation.</title>
        <authorList>
            <consortium name="The Broad Institute Genomics Platform"/>
            <consortium name="The Broad Institute Genome Sequencing Center for Infectious Disease"/>
            <person name="Wu L."/>
            <person name="Ma J."/>
        </authorList>
    </citation>
    <scope>NUCLEOTIDE SEQUENCE [LARGE SCALE GENOMIC DNA]</scope>
    <source>
        <strain evidence="10">CGMCC 4.7277</strain>
    </source>
</reference>
<dbReference type="SUPFAM" id="SSF53850">
    <property type="entry name" value="Periplasmic binding protein-like II"/>
    <property type="match status" value="1"/>
</dbReference>
<evidence type="ECO:0000256" key="5">
    <source>
        <dbReference type="ARBA" id="ARBA00023136"/>
    </source>
</evidence>
<dbReference type="PANTHER" id="PTHR43649:SF33">
    <property type="entry name" value="POLYGALACTURONAN_RHAMNOGALACTURONAN-BINDING PROTEIN YTCQ"/>
    <property type="match status" value="1"/>
</dbReference>
<evidence type="ECO:0000313" key="9">
    <source>
        <dbReference type="EMBL" id="MFC5522194.1"/>
    </source>
</evidence>
<feature type="signal peptide" evidence="8">
    <location>
        <begin position="1"/>
        <end position="26"/>
    </location>
</feature>
<keyword evidence="10" id="KW-1185">Reference proteome</keyword>